<dbReference type="KEGG" id="saqu:EJC51_01300"/>
<feature type="signal peptide" evidence="2">
    <location>
        <begin position="1"/>
        <end position="25"/>
    </location>
</feature>
<evidence type="ECO:0008006" key="5">
    <source>
        <dbReference type="Google" id="ProtNLM"/>
    </source>
</evidence>
<dbReference type="AlphaFoldDB" id="A0A3Q9BXR1"/>
<organism evidence="3 4">
    <name type="scientific">Streptomyces aquilus</name>
    <dbReference type="NCBI Taxonomy" id="2548456"/>
    <lineage>
        <taxon>Bacteria</taxon>
        <taxon>Bacillati</taxon>
        <taxon>Actinomycetota</taxon>
        <taxon>Actinomycetes</taxon>
        <taxon>Kitasatosporales</taxon>
        <taxon>Streptomycetaceae</taxon>
        <taxon>Streptomyces</taxon>
    </lineage>
</organism>
<proteinExistence type="predicted"/>
<reference evidence="3 4" key="1">
    <citation type="submission" date="2018-12" db="EMBL/GenBank/DDBJ databases">
        <authorList>
            <person name="Li K."/>
        </authorList>
    </citation>
    <scope>NUCLEOTIDE SEQUENCE [LARGE SCALE GENOMIC DNA]</scope>
    <source>
        <strain evidence="4">CR22</strain>
    </source>
</reference>
<dbReference type="Proteomes" id="UP000280197">
    <property type="component" value="Chromosome"/>
</dbReference>
<dbReference type="Gene3D" id="1.10.530.10">
    <property type="match status" value="1"/>
</dbReference>
<feature type="chain" id="PRO_5039332523" description="Transglycosylase SLT domain-containing protein" evidence="2">
    <location>
        <begin position="26"/>
        <end position="999"/>
    </location>
</feature>
<feature type="region of interest" description="Disordered" evidence="1">
    <location>
        <begin position="382"/>
        <end position="401"/>
    </location>
</feature>
<name>A0A3Q9BXR1_9ACTN</name>
<evidence type="ECO:0000313" key="3">
    <source>
        <dbReference type="EMBL" id="AZP14904.1"/>
    </source>
</evidence>
<keyword evidence="4" id="KW-1185">Reference proteome</keyword>
<evidence type="ECO:0000256" key="2">
    <source>
        <dbReference type="SAM" id="SignalP"/>
    </source>
</evidence>
<sequence>MRKRRLRRYFSANPLIALSVVAASATLVPLASSDPAVRTAPTAADGATPGLFSAPGKELGSGYASSSDEIVQATGDAEGLHILAARESDGFSFYEIARLNRRELSEVGPWTGYVCTTGSGNYAAAVYAPSAWSNEPGAYESGAFAAVIRLSDGKVTEIPDRVQLAYFAPGCGTGDQVAFTSSSATDRSIGSTTVISVDAETGSVSSRRTIKGHLTHVTPTQRGTVGVLGGALVDLKGDGKKLSARSLAAVPGPMFALTASKNGTVDIGTVDGESSVISRFDGKDFTELGRAPKGKVKLLPVADGDAVVGDVAGIDTSRAPGLAKHAVSGRVVGISRQGHLVTNSVFSEQMKGITSTIGSPSAKGAGSLSVKATALRTGAKASTLVDADRERPKPDSSLSMDPAAFVTAGRDDTDPLTCGEGGPESQCLSGYGAAVRGKIAEMETPCIVKRNDPKRQALQASANMVEWAVDQAVHGQLTVSRPANWHDTGLGAYTPQGLFEKPRLTGGGEIPAQIMLGVLAQESNFKQASWHSVNGDSGNVTKSDWFGNGNGIHYYPNRASADCGYGIAQVTTRMSEKDSEQYDALHAGAITTDYAANIAAGLQILGEKWNQLKALGMNTNNGDPAYLENWYMALWGYNSGVYTSGAVGLGYFNNPIKPEYPADRQPFLRYSYDDASHPGDWSYQEKILGWAEVPQMTWDGVASYVKPDMPFDVITVAPLDAFCAPSINACDPDAADPCPSWDSSCYWDSSVNWMGSQSTANSSTETLRYALGSGEPELQSKYDHGPCIDHPGVYTNAIIVDDLGEHEDTYGCGDFEGAWDGKFTLQVGDNITMQRDDGTYRATPYIAPIDLHQLGAGYDHHVYFTHNYPDTDYFHKVTGRWQVNPNKLPAGDDFGQRYKVFVHLPSHGAEAVVRYNFIPGDNTAGAKPDYCNVNQGTRSNGKETWFEMGTFTFWKGGRIEADNLHSAGTGDDNVVFDAIAFVPFTTADPGPCNLVDGGV</sequence>
<gene>
    <name evidence="3" type="ORF">EJC51_01300</name>
</gene>
<dbReference type="RefSeq" id="WP_126269291.1">
    <property type="nucleotide sequence ID" value="NZ_CP034463.1"/>
</dbReference>
<protein>
    <recommendedName>
        <fullName evidence="5">Transglycosylase SLT domain-containing protein</fullName>
    </recommendedName>
</protein>
<keyword evidence="2" id="KW-0732">Signal</keyword>
<dbReference type="EMBL" id="CP034463">
    <property type="protein sequence ID" value="AZP14904.1"/>
    <property type="molecule type" value="Genomic_DNA"/>
</dbReference>
<evidence type="ECO:0000313" key="4">
    <source>
        <dbReference type="Proteomes" id="UP000280197"/>
    </source>
</evidence>
<accession>A0A3Q9BXR1</accession>
<evidence type="ECO:0000256" key="1">
    <source>
        <dbReference type="SAM" id="MobiDB-lite"/>
    </source>
</evidence>